<dbReference type="AlphaFoldDB" id="A0A382EWP6"/>
<gene>
    <name evidence="1" type="ORF">METZ01_LOCUS208034</name>
</gene>
<name>A0A382EWP6_9ZZZZ</name>
<proteinExistence type="predicted"/>
<protein>
    <submittedName>
        <fullName evidence="1">Uncharacterized protein</fullName>
    </submittedName>
</protein>
<reference evidence="1" key="1">
    <citation type="submission" date="2018-05" db="EMBL/GenBank/DDBJ databases">
        <authorList>
            <person name="Lanie J.A."/>
            <person name="Ng W.-L."/>
            <person name="Kazmierczak K.M."/>
            <person name="Andrzejewski T.M."/>
            <person name="Davidsen T.M."/>
            <person name="Wayne K.J."/>
            <person name="Tettelin H."/>
            <person name="Glass J.I."/>
            <person name="Rusch D."/>
            <person name="Podicherti R."/>
            <person name="Tsui H.-C.T."/>
            <person name="Winkler M.E."/>
        </authorList>
    </citation>
    <scope>NUCLEOTIDE SEQUENCE</scope>
</reference>
<organism evidence="1">
    <name type="scientific">marine metagenome</name>
    <dbReference type="NCBI Taxonomy" id="408172"/>
    <lineage>
        <taxon>unclassified sequences</taxon>
        <taxon>metagenomes</taxon>
        <taxon>ecological metagenomes</taxon>
    </lineage>
</organism>
<sequence>MLTPEKNLFYFEEERYNREKYYTPGQGSGPSNTYFKVKEGDSKDFFKCISQHVIESKNFPDKVIVASFDRRNDTCFNPNPFTDERINDVLKDQLKDYPATWHFFPAEHHLYHA</sequence>
<dbReference type="EMBL" id="UINC01046766">
    <property type="protein sequence ID" value="SVB55180.1"/>
    <property type="molecule type" value="Genomic_DNA"/>
</dbReference>
<evidence type="ECO:0000313" key="1">
    <source>
        <dbReference type="EMBL" id="SVB55180.1"/>
    </source>
</evidence>
<feature type="non-terminal residue" evidence="1">
    <location>
        <position position="113"/>
    </location>
</feature>
<accession>A0A382EWP6</accession>